<dbReference type="AlphaFoldDB" id="M1ZB21"/>
<evidence type="ECO:0000313" key="1">
    <source>
        <dbReference type="EMBL" id="CCQ90492.1"/>
    </source>
</evidence>
<dbReference type="STRING" id="1266370.NITGR_290092"/>
<reference evidence="1 2" key="1">
    <citation type="journal article" date="2013" name="Front. Microbiol.">
        <title>The genome of Nitrospina gracilis illuminates the metabolism and evolution of the major marine nitrite oxidizer.</title>
        <authorList>
            <person name="Luecker S."/>
            <person name="Nowka B."/>
            <person name="Rattei T."/>
            <person name="Spieck E."/>
            <person name="and Daims H."/>
        </authorList>
    </citation>
    <scope>NUCLEOTIDE SEQUENCE [LARGE SCALE GENOMIC DNA]</scope>
    <source>
        <strain evidence="1 2">3/211</strain>
    </source>
</reference>
<accession>M1ZB21</accession>
<name>M1ZB21_NITG3</name>
<proteinExistence type="predicted"/>
<dbReference type="HOGENOM" id="CLU_1650347_0_0_0"/>
<dbReference type="InParanoid" id="M1ZB21"/>
<keyword evidence="2" id="KW-1185">Reference proteome</keyword>
<protein>
    <submittedName>
        <fullName evidence="1">Uncharacterized protein</fullName>
    </submittedName>
</protein>
<dbReference type="EMBL" id="CAQJ01000032">
    <property type="protein sequence ID" value="CCQ90492.1"/>
    <property type="molecule type" value="Genomic_DNA"/>
</dbReference>
<sequence>MTRFFTWIALITTLLLNACTHVESTTHKRWSEHRNTVFLNHLTENRNAFAEPGLKLKLALEEEFRNSLYIVALEPEDARWELKFMIDRYSAGSRLSRLFTLGLSDSAEAHLVVKFALMGKQGMLGAWEVHTHVSGGVLGGSEHQLFKMAAKQIRQHLRGY</sequence>
<gene>
    <name evidence="1" type="ORF">NITGR_290092</name>
</gene>
<dbReference type="Proteomes" id="UP000011704">
    <property type="component" value="Unassembled WGS sequence"/>
</dbReference>
<evidence type="ECO:0000313" key="2">
    <source>
        <dbReference type="Proteomes" id="UP000011704"/>
    </source>
</evidence>
<comment type="caution">
    <text evidence="1">The sequence shown here is derived from an EMBL/GenBank/DDBJ whole genome shotgun (WGS) entry which is preliminary data.</text>
</comment>
<organism evidence="1 2">
    <name type="scientific">Nitrospina gracilis (strain 3/211)</name>
    <dbReference type="NCBI Taxonomy" id="1266370"/>
    <lineage>
        <taxon>Bacteria</taxon>
        <taxon>Pseudomonadati</taxon>
        <taxon>Nitrospinota/Tectimicrobiota group</taxon>
        <taxon>Nitrospinota</taxon>
        <taxon>Nitrospinia</taxon>
        <taxon>Nitrospinales</taxon>
        <taxon>Nitrospinaceae</taxon>
        <taxon>Nitrospina</taxon>
    </lineage>
</organism>
<dbReference type="RefSeq" id="WP_005008029.1">
    <property type="nucleotide sequence ID" value="NZ_HG422173.1"/>
</dbReference>